<dbReference type="EMBL" id="VYKL01000025">
    <property type="protein sequence ID" value="KAA9022012.1"/>
    <property type="molecule type" value="Genomic_DNA"/>
</dbReference>
<dbReference type="Gene3D" id="3.30.70.270">
    <property type="match status" value="1"/>
</dbReference>
<dbReference type="SMART" id="SM00267">
    <property type="entry name" value="GGDEF"/>
    <property type="match status" value="1"/>
</dbReference>
<sequence length="230" mass="26513">MKRRVKQQMGYRGRVISALFVAILLLFIREMVSIHFGHPPHPYPIPAIIVLILAWLLGKQYDKYVYLSTRDPLTGLYNRRYVHDKFRSLAKYADRKNVNISILLLDVNDFKEINDQYGHQEGDSVLGTLSTLLRHSFGPKDILARWGGDEFIILSVFSDVNVLSNKINDFKSRLDAEDWEYKGNVSISIGQAVYPVDAANLQKLLDLADNNMYEEKVHFKKKRGIQKSNI</sequence>
<evidence type="ECO:0000256" key="1">
    <source>
        <dbReference type="SAM" id="Phobius"/>
    </source>
</evidence>
<evidence type="ECO:0000259" key="2">
    <source>
        <dbReference type="PROSITE" id="PS50887"/>
    </source>
</evidence>
<dbReference type="InterPro" id="IPR043128">
    <property type="entry name" value="Rev_trsase/Diguanyl_cyclase"/>
</dbReference>
<keyword evidence="1" id="KW-0812">Transmembrane</keyword>
<proteinExistence type="predicted"/>
<feature type="domain" description="GGDEF" evidence="2">
    <location>
        <begin position="98"/>
        <end position="230"/>
    </location>
</feature>
<dbReference type="GO" id="GO:0043709">
    <property type="term" value="P:cell adhesion involved in single-species biofilm formation"/>
    <property type="evidence" value="ECO:0007669"/>
    <property type="project" value="TreeGrafter"/>
</dbReference>
<dbReference type="PANTHER" id="PTHR45138">
    <property type="entry name" value="REGULATORY COMPONENTS OF SENSORY TRANSDUCTION SYSTEM"/>
    <property type="match status" value="1"/>
</dbReference>
<dbReference type="GO" id="GO:1902201">
    <property type="term" value="P:negative regulation of bacterial-type flagellum-dependent cell motility"/>
    <property type="evidence" value="ECO:0007669"/>
    <property type="project" value="TreeGrafter"/>
</dbReference>
<name>A0A5J5HM69_9BACI</name>
<evidence type="ECO:0000313" key="3">
    <source>
        <dbReference type="EMBL" id="KAA9022012.1"/>
    </source>
</evidence>
<accession>A0A5J5HM69</accession>
<dbReference type="OrthoDB" id="9759607at2"/>
<keyword evidence="1" id="KW-0472">Membrane</keyword>
<dbReference type="PROSITE" id="PS50887">
    <property type="entry name" value="GGDEF"/>
    <property type="match status" value="1"/>
</dbReference>
<dbReference type="CDD" id="cd01949">
    <property type="entry name" value="GGDEF"/>
    <property type="match status" value="1"/>
</dbReference>
<dbReference type="RefSeq" id="WP_150441007.1">
    <property type="nucleotide sequence ID" value="NZ_VYKL01000025.1"/>
</dbReference>
<keyword evidence="4" id="KW-1185">Reference proteome</keyword>
<organism evidence="3 4">
    <name type="scientific">Niallia endozanthoxylica</name>
    <dbReference type="NCBI Taxonomy" id="2036016"/>
    <lineage>
        <taxon>Bacteria</taxon>
        <taxon>Bacillati</taxon>
        <taxon>Bacillota</taxon>
        <taxon>Bacilli</taxon>
        <taxon>Bacillales</taxon>
        <taxon>Bacillaceae</taxon>
        <taxon>Niallia</taxon>
    </lineage>
</organism>
<dbReference type="GO" id="GO:0052621">
    <property type="term" value="F:diguanylate cyclase activity"/>
    <property type="evidence" value="ECO:0007669"/>
    <property type="project" value="TreeGrafter"/>
</dbReference>
<dbReference type="Proteomes" id="UP000326671">
    <property type="component" value="Unassembled WGS sequence"/>
</dbReference>
<dbReference type="GO" id="GO:0005886">
    <property type="term" value="C:plasma membrane"/>
    <property type="evidence" value="ECO:0007669"/>
    <property type="project" value="TreeGrafter"/>
</dbReference>
<dbReference type="NCBIfam" id="TIGR00254">
    <property type="entry name" value="GGDEF"/>
    <property type="match status" value="1"/>
</dbReference>
<comment type="caution">
    <text evidence="3">The sequence shown here is derived from an EMBL/GenBank/DDBJ whole genome shotgun (WGS) entry which is preliminary data.</text>
</comment>
<dbReference type="InterPro" id="IPR029787">
    <property type="entry name" value="Nucleotide_cyclase"/>
</dbReference>
<gene>
    <name evidence="3" type="ORF">F4V44_15910</name>
</gene>
<keyword evidence="1" id="KW-1133">Transmembrane helix</keyword>
<dbReference type="Pfam" id="PF00990">
    <property type="entry name" value="GGDEF"/>
    <property type="match status" value="1"/>
</dbReference>
<dbReference type="SUPFAM" id="SSF55073">
    <property type="entry name" value="Nucleotide cyclase"/>
    <property type="match status" value="1"/>
</dbReference>
<protein>
    <submittedName>
        <fullName evidence="3">GGDEF domain-containing protein</fullName>
    </submittedName>
</protein>
<dbReference type="PANTHER" id="PTHR45138:SF6">
    <property type="entry name" value="DIGUANYLATE CYCLASE DGCN"/>
    <property type="match status" value="1"/>
</dbReference>
<dbReference type="AlphaFoldDB" id="A0A5J5HM69"/>
<feature type="transmembrane region" description="Helical" evidence="1">
    <location>
        <begin position="12"/>
        <end position="29"/>
    </location>
</feature>
<evidence type="ECO:0000313" key="4">
    <source>
        <dbReference type="Proteomes" id="UP000326671"/>
    </source>
</evidence>
<reference evidence="3 4" key="1">
    <citation type="submission" date="2019-09" db="EMBL/GenBank/DDBJ databases">
        <title>Whole genome sequences of isolates from the Mars Exploration Rovers.</title>
        <authorList>
            <person name="Seuylemezian A."/>
            <person name="Vaishampayan P."/>
        </authorList>
    </citation>
    <scope>NUCLEOTIDE SEQUENCE [LARGE SCALE GENOMIC DNA]</scope>
    <source>
        <strain evidence="3 4">MER_TA_151</strain>
    </source>
</reference>
<dbReference type="InterPro" id="IPR000160">
    <property type="entry name" value="GGDEF_dom"/>
</dbReference>
<feature type="transmembrane region" description="Helical" evidence="1">
    <location>
        <begin position="41"/>
        <end position="58"/>
    </location>
</feature>
<dbReference type="InterPro" id="IPR050469">
    <property type="entry name" value="Diguanylate_Cyclase"/>
</dbReference>